<name>A0AAN9LL44_CANGL</name>
<gene>
    <name evidence="1" type="ORF">VNO77_18621</name>
</gene>
<comment type="caution">
    <text evidence="1">The sequence shown here is derived from an EMBL/GenBank/DDBJ whole genome shotgun (WGS) entry which is preliminary data.</text>
</comment>
<dbReference type="AlphaFoldDB" id="A0AAN9LL44"/>
<sequence>MLEDYISQLGFGKEIKAKIKAKHGVVKGRRSFAYTSLRQRYNETKKGTTGMARIKRSLDVASVIDNDWEAYNRINGQQKQADDITVN</sequence>
<evidence type="ECO:0000313" key="1">
    <source>
        <dbReference type="EMBL" id="KAK7338025.1"/>
    </source>
</evidence>
<evidence type="ECO:0000313" key="2">
    <source>
        <dbReference type="Proteomes" id="UP001367508"/>
    </source>
</evidence>
<keyword evidence="2" id="KW-1185">Reference proteome</keyword>
<proteinExistence type="predicted"/>
<organism evidence="1 2">
    <name type="scientific">Canavalia gladiata</name>
    <name type="common">Sword bean</name>
    <name type="synonym">Dolichos gladiatus</name>
    <dbReference type="NCBI Taxonomy" id="3824"/>
    <lineage>
        <taxon>Eukaryota</taxon>
        <taxon>Viridiplantae</taxon>
        <taxon>Streptophyta</taxon>
        <taxon>Embryophyta</taxon>
        <taxon>Tracheophyta</taxon>
        <taxon>Spermatophyta</taxon>
        <taxon>Magnoliopsida</taxon>
        <taxon>eudicotyledons</taxon>
        <taxon>Gunneridae</taxon>
        <taxon>Pentapetalae</taxon>
        <taxon>rosids</taxon>
        <taxon>fabids</taxon>
        <taxon>Fabales</taxon>
        <taxon>Fabaceae</taxon>
        <taxon>Papilionoideae</taxon>
        <taxon>50 kb inversion clade</taxon>
        <taxon>NPAAA clade</taxon>
        <taxon>indigoferoid/millettioid clade</taxon>
        <taxon>Phaseoleae</taxon>
        <taxon>Canavalia</taxon>
    </lineage>
</organism>
<protein>
    <submittedName>
        <fullName evidence="1">Uncharacterized protein</fullName>
    </submittedName>
</protein>
<dbReference type="EMBL" id="JAYMYQ010000004">
    <property type="protein sequence ID" value="KAK7338025.1"/>
    <property type="molecule type" value="Genomic_DNA"/>
</dbReference>
<dbReference type="Proteomes" id="UP001367508">
    <property type="component" value="Unassembled WGS sequence"/>
</dbReference>
<reference evidence="1 2" key="1">
    <citation type="submission" date="2024-01" db="EMBL/GenBank/DDBJ databases">
        <title>The genomes of 5 underutilized Papilionoideae crops provide insights into root nodulation and disease resistanc.</title>
        <authorList>
            <person name="Jiang F."/>
        </authorList>
    </citation>
    <scope>NUCLEOTIDE SEQUENCE [LARGE SCALE GENOMIC DNA]</scope>
    <source>
        <strain evidence="1">LVBAO_FW01</strain>
        <tissue evidence="1">Leaves</tissue>
    </source>
</reference>
<accession>A0AAN9LL44</accession>